<dbReference type="AlphaFoldDB" id="A0A0F9SJY2"/>
<feature type="transmembrane region" description="Helical" evidence="1">
    <location>
        <begin position="7"/>
        <end position="35"/>
    </location>
</feature>
<accession>A0A0F9SJY2</accession>
<evidence type="ECO:0000313" key="2">
    <source>
        <dbReference type="EMBL" id="KKN67329.1"/>
    </source>
</evidence>
<organism evidence="2">
    <name type="scientific">marine sediment metagenome</name>
    <dbReference type="NCBI Taxonomy" id="412755"/>
    <lineage>
        <taxon>unclassified sequences</taxon>
        <taxon>metagenomes</taxon>
        <taxon>ecological metagenomes</taxon>
    </lineage>
</organism>
<gene>
    <name evidence="2" type="ORF">LCGC14_0461930</name>
</gene>
<evidence type="ECO:0000256" key="1">
    <source>
        <dbReference type="SAM" id="Phobius"/>
    </source>
</evidence>
<sequence>MFNWVLFVLIIIGILLILVYPKIIKWFLLLVVAYLTIFENWYYGVLYIPLLLLMLYYKRRKEKYG</sequence>
<keyword evidence="1" id="KW-1133">Transmembrane helix</keyword>
<keyword evidence="1" id="KW-0472">Membrane</keyword>
<reference evidence="2" key="1">
    <citation type="journal article" date="2015" name="Nature">
        <title>Complex archaea that bridge the gap between prokaryotes and eukaryotes.</title>
        <authorList>
            <person name="Spang A."/>
            <person name="Saw J.H."/>
            <person name="Jorgensen S.L."/>
            <person name="Zaremba-Niedzwiedzka K."/>
            <person name="Martijn J."/>
            <person name="Lind A.E."/>
            <person name="van Eijk R."/>
            <person name="Schleper C."/>
            <person name="Guy L."/>
            <person name="Ettema T.J."/>
        </authorList>
    </citation>
    <scope>NUCLEOTIDE SEQUENCE</scope>
</reference>
<proteinExistence type="predicted"/>
<feature type="transmembrane region" description="Helical" evidence="1">
    <location>
        <begin position="41"/>
        <end position="57"/>
    </location>
</feature>
<dbReference type="EMBL" id="LAZR01000476">
    <property type="protein sequence ID" value="KKN67329.1"/>
    <property type="molecule type" value="Genomic_DNA"/>
</dbReference>
<protein>
    <submittedName>
        <fullName evidence="2">Uncharacterized protein</fullName>
    </submittedName>
</protein>
<name>A0A0F9SJY2_9ZZZZ</name>
<keyword evidence="1" id="KW-0812">Transmembrane</keyword>
<comment type="caution">
    <text evidence="2">The sequence shown here is derived from an EMBL/GenBank/DDBJ whole genome shotgun (WGS) entry which is preliminary data.</text>
</comment>